<organism evidence="1 2">
    <name type="scientific">Liparis tanakae</name>
    <name type="common">Tanaka's snailfish</name>
    <dbReference type="NCBI Taxonomy" id="230148"/>
    <lineage>
        <taxon>Eukaryota</taxon>
        <taxon>Metazoa</taxon>
        <taxon>Chordata</taxon>
        <taxon>Craniata</taxon>
        <taxon>Vertebrata</taxon>
        <taxon>Euteleostomi</taxon>
        <taxon>Actinopterygii</taxon>
        <taxon>Neopterygii</taxon>
        <taxon>Teleostei</taxon>
        <taxon>Neoteleostei</taxon>
        <taxon>Acanthomorphata</taxon>
        <taxon>Eupercaria</taxon>
        <taxon>Perciformes</taxon>
        <taxon>Cottioidei</taxon>
        <taxon>Cottales</taxon>
        <taxon>Liparidae</taxon>
        <taxon>Liparis</taxon>
    </lineage>
</organism>
<protein>
    <submittedName>
        <fullName evidence="1">Uncharacterized protein</fullName>
    </submittedName>
</protein>
<dbReference type="AlphaFoldDB" id="A0A4Z2II80"/>
<dbReference type="Proteomes" id="UP000314294">
    <property type="component" value="Unassembled WGS sequence"/>
</dbReference>
<evidence type="ECO:0000313" key="1">
    <source>
        <dbReference type="EMBL" id="TNN77719.1"/>
    </source>
</evidence>
<proteinExistence type="predicted"/>
<reference evidence="1 2" key="1">
    <citation type="submission" date="2019-03" db="EMBL/GenBank/DDBJ databases">
        <title>First draft genome of Liparis tanakae, snailfish: a comprehensive survey of snailfish specific genes.</title>
        <authorList>
            <person name="Kim W."/>
            <person name="Song I."/>
            <person name="Jeong J.-H."/>
            <person name="Kim D."/>
            <person name="Kim S."/>
            <person name="Ryu S."/>
            <person name="Song J.Y."/>
            <person name="Lee S.K."/>
        </authorList>
    </citation>
    <scope>NUCLEOTIDE SEQUENCE [LARGE SCALE GENOMIC DNA]</scope>
    <source>
        <tissue evidence="1">Muscle</tissue>
    </source>
</reference>
<accession>A0A4Z2II80</accession>
<sequence>MDECNGLTDGDGNVERGRGGWSLDLGCSRSTRHPPHQHRLSTTCAHREARDMREADLKSLLRAPYRIGLRAELVYPSHNTMGYSGTVLGSGCSFKPNTVNRMKYGSQHTTNAPITAARVTVALCSRRATAVTLETTVVLVEGLFLQL</sequence>
<evidence type="ECO:0000313" key="2">
    <source>
        <dbReference type="Proteomes" id="UP000314294"/>
    </source>
</evidence>
<gene>
    <name evidence="1" type="ORF">EYF80_012017</name>
</gene>
<name>A0A4Z2II80_9TELE</name>
<keyword evidence="2" id="KW-1185">Reference proteome</keyword>
<dbReference type="EMBL" id="SRLO01000080">
    <property type="protein sequence ID" value="TNN77719.1"/>
    <property type="molecule type" value="Genomic_DNA"/>
</dbReference>
<comment type="caution">
    <text evidence="1">The sequence shown here is derived from an EMBL/GenBank/DDBJ whole genome shotgun (WGS) entry which is preliminary data.</text>
</comment>